<dbReference type="Pfam" id="PF00621">
    <property type="entry name" value="RhoGEF"/>
    <property type="match status" value="1"/>
</dbReference>
<sequence length="949" mass="104878">MQDIKPHILSAFLETERFYVQSLDFLVKSYLQPLKSPDNSSLCDQASLEVMFYKIPEILLNHQQFLDQLEDRMKRWHSEQKIGDIISQSFAQQPILDTYSEFTNNFNKAKNLISKATTKPAFAKFLEERAKENKEKLSLSDLIIQPIQRIPRYELLLKELIDNTADDHPDQELLQNALSTVNTLAKAINASKNDADQALIDRQIIQELAGLIDGMDDLNIPHRRFIRQYPISETKGSKKDHCMFLFSDLLICASVKRKSAVRRPSVTVLSPSTLPIEASKYKLNWKLLLEDVEIIKSTPTIKRANQERDLSRLEEDLSILNNISSLSDNLSCQHQNLDEVIKEITETIRKTISERQALSALPHAPVNKVELSATTTEGIETFVLFFNSSELRNNFEAEVEEAKKKLAASSRDRFPPLFLYPIPIMKTRSGMQFSCAAPSLGTMSNSLKDVWVCNSDGYVGQVCLLSLTPEPSMASCISVCSARILCIASVPASHEITPKRRSLRLTSRSKSAEGRSLVKPSSPSHAIGPAQFNLIQNSPVNRQASEIMAFDSEDSEDEAEVRSPVIGQGSPNLRSLMVDEKPMEDEGSSDEGEPAGRPSPIAEEKDDLEGNQPTMWLGTEDGCLCFLHSIYVYQCTDNIRTKKSRAKIRHLAAVQCILYLENKVFVSLANGDLTVYRRDAGHSWDTDNPITVSLGSSTTPISKMVSVCGKLWCGCQNNILIVDPVTLSVEHKFPVCNDIQRAVYCMVSCGWGVWVSLQSSAIVRLFHATTHQSMCQVDVTQTVHKMLASSDAIIRQHKAACLRITALLVCKDLLWVGTSAGVVLTLPLPKITASTSSLKDVPSPTGSAQGHTGHVRFLTSVEVPTDIQTSITPATSPASNGRKSGLQVMQNNNATSSTPEGRRGSGGNLLGTSIMVISGGDGYEDFGATVPNELAGKEDSTNHLLLWQV</sequence>
<dbReference type="FunFam" id="2.130.10.10:FF:001706">
    <property type="entry name" value="Rho guanine nucleotide exchange factor 17"/>
    <property type="match status" value="1"/>
</dbReference>
<dbReference type="PANTHER" id="PTHR12877:SF15">
    <property type="entry name" value="RHO GUANINE NUCLEOTIDE EXCHANGE FACTOR 17"/>
    <property type="match status" value="1"/>
</dbReference>
<dbReference type="InterPro" id="IPR000219">
    <property type="entry name" value="DH_dom"/>
</dbReference>
<dbReference type="FunFam" id="1.20.900.10:FF:000003">
    <property type="entry name" value="Rho guanine nucleotide exchange factor 10 like"/>
    <property type="match status" value="1"/>
</dbReference>
<evidence type="ECO:0000259" key="4">
    <source>
        <dbReference type="PROSITE" id="PS50010"/>
    </source>
</evidence>
<evidence type="ECO:0000313" key="6">
    <source>
        <dbReference type="Proteomes" id="UP000007110"/>
    </source>
</evidence>
<dbReference type="Pfam" id="PF19057">
    <property type="entry name" value="PH_19"/>
    <property type="match status" value="1"/>
</dbReference>
<dbReference type="Pfam" id="PF19056">
    <property type="entry name" value="WD40_2"/>
    <property type="match status" value="1"/>
</dbReference>
<dbReference type="SUPFAM" id="SSF50978">
    <property type="entry name" value="WD40 repeat-like"/>
    <property type="match status" value="1"/>
</dbReference>
<keyword evidence="1" id="KW-0597">Phosphoprotein</keyword>
<dbReference type="PROSITE" id="PS50010">
    <property type="entry name" value="DH_2"/>
    <property type="match status" value="1"/>
</dbReference>
<dbReference type="InParanoid" id="A0A7M7NN07"/>
<dbReference type="InterPro" id="IPR035899">
    <property type="entry name" value="DBL_dom_sf"/>
</dbReference>
<dbReference type="RefSeq" id="XP_030837092.1">
    <property type="nucleotide sequence ID" value="XM_030981232.1"/>
</dbReference>
<dbReference type="InterPro" id="IPR001331">
    <property type="entry name" value="GDS_CDC24_CS"/>
</dbReference>
<dbReference type="GO" id="GO:0051496">
    <property type="term" value="P:positive regulation of stress fiber assembly"/>
    <property type="evidence" value="ECO:0007669"/>
    <property type="project" value="UniProtKB-ARBA"/>
</dbReference>
<organism evidence="5 6">
    <name type="scientific">Strongylocentrotus purpuratus</name>
    <name type="common">Purple sea urchin</name>
    <dbReference type="NCBI Taxonomy" id="7668"/>
    <lineage>
        <taxon>Eukaryota</taxon>
        <taxon>Metazoa</taxon>
        <taxon>Echinodermata</taxon>
        <taxon>Eleutherozoa</taxon>
        <taxon>Echinozoa</taxon>
        <taxon>Echinoidea</taxon>
        <taxon>Euechinoidea</taxon>
        <taxon>Echinacea</taxon>
        <taxon>Camarodonta</taxon>
        <taxon>Echinidea</taxon>
        <taxon>Strongylocentrotidae</taxon>
        <taxon>Strongylocentrotus</taxon>
    </lineage>
</organism>
<dbReference type="SUPFAM" id="SSF50729">
    <property type="entry name" value="PH domain-like"/>
    <property type="match status" value="1"/>
</dbReference>
<dbReference type="EnsemblMetazoa" id="XM_030981232">
    <property type="protein sequence ID" value="XP_030837092"/>
    <property type="gene ID" value="LOC590980"/>
</dbReference>
<evidence type="ECO:0000256" key="2">
    <source>
        <dbReference type="ARBA" id="ARBA00022658"/>
    </source>
</evidence>
<proteinExistence type="predicted"/>
<feature type="compositionally biased region" description="Acidic residues" evidence="3">
    <location>
        <begin position="582"/>
        <end position="593"/>
    </location>
</feature>
<evidence type="ECO:0000313" key="5">
    <source>
        <dbReference type="EnsemblMetazoa" id="XP_030837092"/>
    </source>
</evidence>
<dbReference type="SMART" id="SM00325">
    <property type="entry name" value="RhoGEF"/>
    <property type="match status" value="1"/>
</dbReference>
<keyword evidence="2" id="KW-0344">Guanine-nucleotide releasing factor</keyword>
<dbReference type="KEGG" id="spu:590980"/>
<dbReference type="Proteomes" id="UP000007110">
    <property type="component" value="Unassembled WGS sequence"/>
</dbReference>
<accession>A0A7M7NN07</accession>
<feature type="region of interest" description="Disordered" evidence="3">
    <location>
        <begin position="550"/>
        <end position="613"/>
    </location>
</feature>
<dbReference type="InterPro" id="IPR036322">
    <property type="entry name" value="WD40_repeat_dom_sf"/>
</dbReference>
<dbReference type="GO" id="GO:0030036">
    <property type="term" value="P:actin cytoskeleton organization"/>
    <property type="evidence" value="ECO:0000318"/>
    <property type="project" value="GO_Central"/>
</dbReference>
<feature type="domain" description="DH" evidence="4">
    <location>
        <begin position="4"/>
        <end position="191"/>
    </location>
</feature>
<dbReference type="AlphaFoldDB" id="A0A7M7NN07"/>
<evidence type="ECO:0000256" key="1">
    <source>
        <dbReference type="ARBA" id="ARBA00022553"/>
    </source>
</evidence>
<dbReference type="Gene3D" id="1.20.900.10">
    <property type="entry name" value="Dbl homology (DH) domain"/>
    <property type="match status" value="1"/>
</dbReference>
<name>A0A7M7NN07_STRPU</name>
<evidence type="ECO:0000256" key="3">
    <source>
        <dbReference type="SAM" id="MobiDB-lite"/>
    </source>
</evidence>
<dbReference type="CDD" id="cd00160">
    <property type="entry name" value="RhoGEF"/>
    <property type="match status" value="1"/>
</dbReference>
<keyword evidence="6" id="KW-1185">Reference proteome</keyword>
<dbReference type="OMA" id="IWENALI"/>
<dbReference type="Gene3D" id="2.30.29.30">
    <property type="entry name" value="Pleckstrin-homology domain (PH domain)/Phosphotyrosine-binding domain (PTB)"/>
    <property type="match status" value="1"/>
</dbReference>
<dbReference type="GO" id="GO:0035556">
    <property type="term" value="P:intracellular signal transduction"/>
    <property type="evidence" value="ECO:0007669"/>
    <property type="project" value="InterPro"/>
</dbReference>
<reference evidence="6" key="1">
    <citation type="submission" date="2015-02" db="EMBL/GenBank/DDBJ databases">
        <title>Genome sequencing for Strongylocentrotus purpuratus.</title>
        <authorList>
            <person name="Murali S."/>
            <person name="Liu Y."/>
            <person name="Vee V."/>
            <person name="English A."/>
            <person name="Wang M."/>
            <person name="Skinner E."/>
            <person name="Han Y."/>
            <person name="Muzny D.M."/>
            <person name="Worley K.C."/>
            <person name="Gibbs R.A."/>
        </authorList>
    </citation>
    <scope>NUCLEOTIDE SEQUENCE</scope>
</reference>
<dbReference type="OrthoDB" id="4066896at2759"/>
<dbReference type="InterPro" id="IPR039919">
    <property type="entry name" value="ARHGEF10/ARHGEF17"/>
</dbReference>
<dbReference type="GO" id="GO:0005737">
    <property type="term" value="C:cytoplasm"/>
    <property type="evidence" value="ECO:0000318"/>
    <property type="project" value="GO_Central"/>
</dbReference>
<dbReference type="GeneID" id="590980"/>
<feature type="region of interest" description="Disordered" evidence="3">
    <location>
        <begin position="499"/>
        <end position="529"/>
    </location>
</feature>
<protein>
    <recommendedName>
        <fullName evidence="4">DH domain-containing protein</fullName>
    </recommendedName>
</protein>
<reference evidence="5" key="2">
    <citation type="submission" date="2021-01" db="UniProtKB">
        <authorList>
            <consortium name="EnsemblMetazoa"/>
        </authorList>
    </citation>
    <scope>IDENTIFICATION</scope>
</reference>
<dbReference type="SUPFAM" id="SSF48065">
    <property type="entry name" value="DBL homology domain (DH-domain)"/>
    <property type="match status" value="1"/>
</dbReference>
<dbReference type="InterPro" id="IPR011993">
    <property type="entry name" value="PH-like_dom_sf"/>
</dbReference>
<dbReference type="GO" id="GO:0005085">
    <property type="term" value="F:guanyl-nucleotide exchange factor activity"/>
    <property type="evidence" value="ECO:0000318"/>
    <property type="project" value="GO_Central"/>
</dbReference>
<dbReference type="PROSITE" id="PS00741">
    <property type="entry name" value="DH_1"/>
    <property type="match status" value="1"/>
</dbReference>
<dbReference type="PANTHER" id="PTHR12877">
    <property type="entry name" value="RHO GUANINE NUCLEOTIDE EXCHANGE FACTOR"/>
    <property type="match status" value="1"/>
</dbReference>